<dbReference type="InterPro" id="IPR006680">
    <property type="entry name" value="Amidohydro-rel"/>
</dbReference>
<dbReference type="InterPro" id="IPR057744">
    <property type="entry name" value="OTAase-like"/>
</dbReference>
<dbReference type="SUPFAM" id="SSF51338">
    <property type="entry name" value="Composite domain of metallo-dependent hydrolases"/>
    <property type="match status" value="1"/>
</dbReference>
<dbReference type="Pfam" id="PF01979">
    <property type="entry name" value="Amidohydro_1"/>
    <property type="match status" value="1"/>
</dbReference>
<dbReference type="InterPro" id="IPR011059">
    <property type="entry name" value="Metal-dep_hydrolase_composite"/>
</dbReference>
<evidence type="ECO:0000259" key="2">
    <source>
        <dbReference type="Pfam" id="PF01979"/>
    </source>
</evidence>
<name>A0A2U2RPS2_9MICO</name>
<feature type="region of interest" description="Disordered" evidence="1">
    <location>
        <begin position="148"/>
        <end position="168"/>
    </location>
</feature>
<feature type="domain" description="Amidohydrolase-related" evidence="2">
    <location>
        <begin position="69"/>
        <end position="417"/>
    </location>
</feature>
<accession>A0A2U2RPS2</accession>
<dbReference type="EMBL" id="QFKX01000001">
    <property type="protein sequence ID" value="PWH07878.1"/>
    <property type="molecule type" value="Genomic_DNA"/>
</dbReference>
<keyword evidence="4" id="KW-1185">Reference proteome</keyword>
<evidence type="ECO:0000256" key="1">
    <source>
        <dbReference type="SAM" id="MobiDB-lite"/>
    </source>
</evidence>
<dbReference type="InterPro" id="IPR032466">
    <property type="entry name" value="Metal_Hydrolase"/>
</dbReference>
<dbReference type="OrthoDB" id="3189065at2"/>
<evidence type="ECO:0000313" key="4">
    <source>
        <dbReference type="Proteomes" id="UP000245590"/>
    </source>
</evidence>
<dbReference type="GO" id="GO:0016810">
    <property type="term" value="F:hydrolase activity, acting on carbon-nitrogen (but not peptide) bonds"/>
    <property type="evidence" value="ECO:0007669"/>
    <property type="project" value="InterPro"/>
</dbReference>
<dbReference type="PANTHER" id="PTHR43135">
    <property type="entry name" value="ALPHA-D-RIBOSE 1-METHYLPHOSPHONATE 5-TRIPHOSPHATE DIPHOSPHATASE"/>
    <property type="match status" value="1"/>
</dbReference>
<reference evidence="3 4" key="1">
    <citation type="submission" date="2018-05" db="EMBL/GenBank/DDBJ databases">
        <title>Brachybacterium sp. M1HQ-2T, whole genome shotgun sequence.</title>
        <authorList>
            <person name="Tuo L."/>
        </authorList>
    </citation>
    <scope>NUCLEOTIDE SEQUENCE [LARGE SCALE GENOMIC DNA]</scope>
    <source>
        <strain evidence="3 4">M1HQ-2</strain>
    </source>
</reference>
<dbReference type="Proteomes" id="UP000245590">
    <property type="component" value="Unassembled WGS sequence"/>
</dbReference>
<organism evidence="3 4">
    <name type="scientific">Brachybacterium endophyticum</name>
    <dbReference type="NCBI Taxonomy" id="2182385"/>
    <lineage>
        <taxon>Bacteria</taxon>
        <taxon>Bacillati</taxon>
        <taxon>Actinomycetota</taxon>
        <taxon>Actinomycetes</taxon>
        <taxon>Micrococcales</taxon>
        <taxon>Dermabacteraceae</taxon>
        <taxon>Brachybacterium</taxon>
    </lineage>
</organism>
<dbReference type="PANTHER" id="PTHR43135:SF3">
    <property type="entry name" value="ALPHA-D-RIBOSE 1-METHYLPHOSPHONATE 5-TRIPHOSPHATE DIPHOSPHATASE"/>
    <property type="match status" value="1"/>
</dbReference>
<comment type="caution">
    <text evidence="3">The sequence shown here is derived from an EMBL/GenBank/DDBJ whole genome shotgun (WGS) entry which is preliminary data.</text>
</comment>
<dbReference type="CDD" id="cd01299">
    <property type="entry name" value="Met_dep_hydrolase_A"/>
    <property type="match status" value="1"/>
</dbReference>
<proteinExistence type="predicted"/>
<gene>
    <name evidence="3" type="ORF">DEO23_00655</name>
</gene>
<dbReference type="Gene3D" id="2.30.40.10">
    <property type="entry name" value="Urease, subunit C, domain 1"/>
    <property type="match status" value="1"/>
</dbReference>
<dbReference type="SUPFAM" id="SSF51556">
    <property type="entry name" value="Metallo-dependent hydrolases"/>
    <property type="match status" value="1"/>
</dbReference>
<protein>
    <submittedName>
        <fullName evidence="3">Peptidase M38</fullName>
    </submittedName>
</protein>
<dbReference type="AlphaFoldDB" id="A0A2U2RPS2"/>
<evidence type="ECO:0000313" key="3">
    <source>
        <dbReference type="EMBL" id="PWH07878.1"/>
    </source>
</evidence>
<sequence>MRNLVHAPAVFTNAHHLDVATGDWRTADLHTSEGRFSALHDSAGADAGTTRVRTGADDSTETVDLADYYVIPGLIDCHVHVYAMSANLAEVETEASSYAAMQAARLMGDMLDRGFTTVRDTGGADHGLARAQAEGLLRGPRLFFGGKALSQTGGHGDSRRPGQHVAPSPSCCSGLGMVADGADAVRQAARDQLRTGADHVKIMAGGGVASPTDRVDSIQYSIAEMRAAVEEARDANRYVAAHAYTPGAISRALEAGVRSIEHANLIDRETARKIRDADAFVTMNLVTYWALKELGAQAGLPEASQRKVDDVLEAGENALRIADEEDLQLCFGTDLLGSMQAHQSKEFEIRARHQEPLAILKAATLTAAKLLRREGELGVIGEGAQADFVVLDRDPLQDITALSEPDPVMVVQGGRIVSRRNAN</sequence>
<dbReference type="Gene3D" id="3.20.20.140">
    <property type="entry name" value="Metal-dependent hydrolases"/>
    <property type="match status" value="1"/>
</dbReference>
<dbReference type="InterPro" id="IPR051781">
    <property type="entry name" value="Metallo-dep_Hydrolase"/>
</dbReference>